<dbReference type="Pfam" id="PF01877">
    <property type="entry name" value="RNA_binding"/>
    <property type="match status" value="1"/>
</dbReference>
<dbReference type="Proteomes" id="UP000266745">
    <property type="component" value="Chromosome"/>
</dbReference>
<dbReference type="OrthoDB" id="7819at2157"/>
<dbReference type="SUPFAM" id="SSF55282">
    <property type="entry name" value="RL5-like"/>
    <property type="match status" value="1"/>
</dbReference>
<dbReference type="PANTHER" id="PTHR39652:SF1">
    <property type="entry name" value="UPF0201 PROTEIN TK1335"/>
    <property type="match status" value="1"/>
</dbReference>
<gene>
    <name evidence="1" type="ORF">SU86_006120</name>
</gene>
<evidence type="ECO:0000313" key="2">
    <source>
        <dbReference type="Proteomes" id="UP000266745"/>
    </source>
</evidence>
<name>A0A3G1B2B6_9ARCH</name>
<dbReference type="EMBL" id="CP011097">
    <property type="protein sequence ID" value="AJZ76013.1"/>
    <property type="molecule type" value="Genomic_DNA"/>
</dbReference>
<dbReference type="InterPro" id="IPR002739">
    <property type="entry name" value="PAB1135-like"/>
</dbReference>
<evidence type="ECO:0000313" key="1">
    <source>
        <dbReference type="EMBL" id="AJZ76013.1"/>
    </source>
</evidence>
<reference evidence="1 2" key="1">
    <citation type="journal article" date="2016" name="Sci. Rep.">
        <title>A novel ammonia-oxidizing archaeon from wastewater treatment plant: Its enrichment, physiological and genomic characteristics.</title>
        <authorList>
            <person name="Li Y."/>
            <person name="Ding K."/>
            <person name="Wen X."/>
            <person name="Zhang B."/>
            <person name="Shen B."/>
            <person name="Yang Y."/>
        </authorList>
    </citation>
    <scope>NUCLEOTIDE SEQUENCE [LARGE SCALE GENOMIC DNA]</scope>
    <source>
        <strain evidence="1 2">SAT1</strain>
    </source>
</reference>
<organism evidence="1 2">
    <name type="scientific">Candidatus Nitrosotenuis cloacae</name>
    <dbReference type="NCBI Taxonomy" id="1603555"/>
    <lineage>
        <taxon>Archaea</taxon>
        <taxon>Nitrososphaerota</taxon>
        <taxon>Candidatus Nitrosotenuis</taxon>
    </lineage>
</organism>
<proteinExistence type="predicted"/>
<dbReference type="GeneID" id="24875976"/>
<accession>A0A3G1B2B6</accession>
<dbReference type="STRING" id="1603555.SU86_006120"/>
<dbReference type="PANTHER" id="PTHR39652">
    <property type="entry name" value="UPF0201 PROTEIN TK1335"/>
    <property type="match status" value="1"/>
</dbReference>
<dbReference type="RefSeq" id="WP_048188914.1">
    <property type="nucleotide sequence ID" value="NZ_CP011097.1"/>
</dbReference>
<dbReference type="Gene3D" id="3.30.1440.10">
    <property type="match status" value="1"/>
</dbReference>
<protein>
    <submittedName>
        <fullName evidence="1">Uncharacterized protein</fullName>
    </submittedName>
</protein>
<sequence length="134" mass="15085">MIPLVECKIEALCEINPSEDPQKVEQAVSNVLDGVEIKTTKYSLAAKSGEMESLAKIHESIQNHNTKKIYYRILNDNLEGNSTWFYLNKQAAFANNVAICEHDDESPMGPIKIVLSSRNIDRVIEWLVSTSMTD</sequence>
<dbReference type="AlphaFoldDB" id="A0A3G1B2B6"/>
<keyword evidence="2" id="KW-1185">Reference proteome</keyword>
<dbReference type="InterPro" id="IPR022803">
    <property type="entry name" value="Ribosomal_uL5_dom_sf"/>
</dbReference>
<dbReference type="KEGG" id="tah:SU86_006120"/>